<evidence type="ECO:0000256" key="6">
    <source>
        <dbReference type="SAM" id="Phobius"/>
    </source>
</evidence>
<evidence type="ECO:0000256" key="4">
    <source>
        <dbReference type="ARBA" id="ARBA00022989"/>
    </source>
</evidence>
<dbReference type="InterPro" id="IPR008388">
    <property type="entry name" value="Ac45_acc_su"/>
</dbReference>
<accession>A0A1S3DR82</accession>
<feature type="domain" description="V-type proton ATPase subunit S1/VOA1 transmembrane" evidence="8">
    <location>
        <begin position="376"/>
        <end position="414"/>
    </location>
</feature>
<dbReference type="PANTHER" id="PTHR12471">
    <property type="entry name" value="VACUOLAR ATP SYNTHASE SUBUNIT S1"/>
    <property type="match status" value="1"/>
</dbReference>
<comment type="similarity">
    <text evidence="2">Belongs to the vacuolar ATPase subunit S1 family.</text>
</comment>
<dbReference type="PANTHER" id="PTHR12471:SF7">
    <property type="entry name" value="V-TYPE PROTON ATPASE SUBUNIT S1"/>
    <property type="match status" value="1"/>
</dbReference>
<dbReference type="GO" id="GO:0001671">
    <property type="term" value="F:ATPase activator activity"/>
    <property type="evidence" value="ECO:0007669"/>
    <property type="project" value="TreeGrafter"/>
</dbReference>
<evidence type="ECO:0000256" key="2">
    <source>
        <dbReference type="ARBA" id="ARBA00009037"/>
    </source>
</evidence>
<dbReference type="Proteomes" id="UP000079169">
    <property type="component" value="Unplaced"/>
</dbReference>
<dbReference type="OMA" id="ISCYASI"/>
<protein>
    <submittedName>
        <fullName evidence="10">Uncharacterized protein LOC103522928</fullName>
    </submittedName>
</protein>
<dbReference type="GO" id="GO:0030641">
    <property type="term" value="P:regulation of cellular pH"/>
    <property type="evidence" value="ECO:0007669"/>
    <property type="project" value="TreeGrafter"/>
</dbReference>
<gene>
    <name evidence="10" type="primary">LOC103522928</name>
</gene>
<evidence type="ECO:0000256" key="5">
    <source>
        <dbReference type="ARBA" id="ARBA00023136"/>
    </source>
</evidence>
<proteinExistence type="inferred from homology"/>
<feature type="transmembrane region" description="Helical" evidence="6">
    <location>
        <begin position="382"/>
        <end position="404"/>
    </location>
</feature>
<dbReference type="OrthoDB" id="9985059at2759"/>
<evidence type="ECO:0000256" key="3">
    <source>
        <dbReference type="ARBA" id="ARBA00022692"/>
    </source>
</evidence>
<comment type="subcellular location">
    <subcellularLocation>
        <location evidence="1">Membrane</location>
        <topology evidence="1">Single-pass membrane protein</topology>
    </subcellularLocation>
</comment>
<evidence type="ECO:0000256" key="7">
    <source>
        <dbReference type="SAM" id="SignalP"/>
    </source>
</evidence>
<dbReference type="KEGG" id="dci:103522928"/>
<feature type="chain" id="PRO_5010186154" evidence="7">
    <location>
        <begin position="24"/>
        <end position="426"/>
    </location>
</feature>
<keyword evidence="5 6" id="KW-0472">Membrane</keyword>
<dbReference type="Pfam" id="PF20520">
    <property type="entry name" value="Ac45-VOA1_TM"/>
    <property type="match status" value="1"/>
</dbReference>
<dbReference type="STRING" id="121845.A0A1S3DR82"/>
<dbReference type="InterPro" id="IPR046756">
    <property type="entry name" value="VAS1/VOA1_TM"/>
</dbReference>
<sequence>MGPQVGILGFVLAAFCFSLSLQSEETLVPVLVWDYKNPGDLKFSHNSLHNIDTSSFTSHMQKMIKKSSNPLVLCFVEPLLSVEDFSTTPTAFTHIKNEISQAKLMDYMPSVYDASEGLHNLENVGLKVKEIYDTDNIVENIAGTDVLIVKMSEADENRFNTLEKHDKFMAETYKKVFEQRKNVIGVLTSEISMFSISTLIRSRRSEGSSNENASDISDFAMNDVFKAGNKNGRAMLYSKSPAVLTLPTGTTFQLSKTPKTETKLDDRTDFQRLLITYYTPDGTKINARFRFDKDLTNTWSLKIVELESTKLNIKATNLTTTSSISGTMGHAYSTLKEVEFSNDENIRLVFPSGFTVQPWIPDMLGERFGEVDDTVQYFTPGIWMGIFVMTILAMVFTLGMIMILDIKTMDRFDDAKGKTITINATD</sequence>
<keyword evidence="3 6" id="KW-0812">Transmembrane</keyword>
<feature type="signal peptide" evidence="7">
    <location>
        <begin position="1"/>
        <end position="23"/>
    </location>
</feature>
<dbReference type="RefSeq" id="XP_008486232.1">
    <property type="nucleotide sequence ID" value="XM_008488010.2"/>
</dbReference>
<evidence type="ECO:0000313" key="9">
    <source>
        <dbReference type="Proteomes" id="UP000079169"/>
    </source>
</evidence>
<dbReference type="AlphaFoldDB" id="A0A1S3DR82"/>
<dbReference type="GO" id="GO:0033176">
    <property type="term" value="C:proton-transporting V-type ATPase complex"/>
    <property type="evidence" value="ECO:0007669"/>
    <property type="project" value="TreeGrafter"/>
</dbReference>
<name>A0A1S3DR82_DIACI</name>
<dbReference type="PaxDb" id="121845-A0A1S3DR82"/>
<keyword evidence="9" id="KW-1185">Reference proteome</keyword>
<keyword evidence="4 6" id="KW-1133">Transmembrane helix</keyword>
<evidence type="ECO:0000313" key="10">
    <source>
        <dbReference type="RefSeq" id="XP_008486232.1"/>
    </source>
</evidence>
<reference evidence="10" key="1">
    <citation type="submission" date="2025-08" db="UniProtKB">
        <authorList>
            <consortium name="RefSeq"/>
        </authorList>
    </citation>
    <scope>IDENTIFICATION</scope>
</reference>
<dbReference type="GeneID" id="103522928"/>
<keyword evidence="7" id="KW-0732">Signal</keyword>
<organism evidence="9 10">
    <name type="scientific">Diaphorina citri</name>
    <name type="common">Asian citrus psyllid</name>
    <dbReference type="NCBI Taxonomy" id="121845"/>
    <lineage>
        <taxon>Eukaryota</taxon>
        <taxon>Metazoa</taxon>
        <taxon>Ecdysozoa</taxon>
        <taxon>Arthropoda</taxon>
        <taxon>Hexapoda</taxon>
        <taxon>Insecta</taxon>
        <taxon>Pterygota</taxon>
        <taxon>Neoptera</taxon>
        <taxon>Paraneoptera</taxon>
        <taxon>Hemiptera</taxon>
        <taxon>Sternorrhyncha</taxon>
        <taxon>Psylloidea</taxon>
        <taxon>Psyllidae</taxon>
        <taxon>Diaphorininae</taxon>
        <taxon>Diaphorina</taxon>
    </lineage>
</organism>
<evidence type="ECO:0000259" key="8">
    <source>
        <dbReference type="Pfam" id="PF20520"/>
    </source>
</evidence>
<evidence type="ECO:0000256" key="1">
    <source>
        <dbReference type="ARBA" id="ARBA00004167"/>
    </source>
</evidence>